<evidence type="ECO:0000313" key="2">
    <source>
        <dbReference type="EMBL" id="MEP0818240.1"/>
    </source>
</evidence>
<organism evidence="2 3">
    <name type="scientific">Trichocoleus desertorum GB2-A4</name>
    <dbReference type="NCBI Taxonomy" id="2933944"/>
    <lineage>
        <taxon>Bacteria</taxon>
        <taxon>Bacillati</taxon>
        <taxon>Cyanobacteriota</taxon>
        <taxon>Cyanophyceae</taxon>
        <taxon>Leptolyngbyales</taxon>
        <taxon>Trichocoleusaceae</taxon>
        <taxon>Trichocoleus</taxon>
    </lineage>
</organism>
<dbReference type="RefSeq" id="WP_190441616.1">
    <property type="nucleotide sequence ID" value="NZ_JAMPKM010000008.1"/>
</dbReference>
<name>A0ABV0JAV4_9CYAN</name>
<dbReference type="InterPro" id="IPR000073">
    <property type="entry name" value="AB_hydrolase_1"/>
</dbReference>
<feature type="domain" description="Serine aminopeptidase S33" evidence="1">
    <location>
        <begin position="26"/>
        <end position="261"/>
    </location>
</feature>
<dbReference type="Pfam" id="PF12146">
    <property type="entry name" value="Hydrolase_4"/>
    <property type="match status" value="1"/>
</dbReference>
<protein>
    <submittedName>
        <fullName evidence="2">Lysophospholipase</fullName>
    </submittedName>
</protein>
<dbReference type="InterPro" id="IPR051044">
    <property type="entry name" value="MAG_DAG_Lipase"/>
</dbReference>
<dbReference type="EMBL" id="JAMPKM010000008">
    <property type="protein sequence ID" value="MEP0818240.1"/>
    <property type="molecule type" value="Genomic_DNA"/>
</dbReference>
<dbReference type="PANTHER" id="PTHR11614">
    <property type="entry name" value="PHOSPHOLIPASE-RELATED"/>
    <property type="match status" value="1"/>
</dbReference>
<dbReference type="InterPro" id="IPR022742">
    <property type="entry name" value="Hydrolase_4"/>
</dbReference>
<dbReference type="Proteomes" id="UP001464891">
    <property type="component" value="Unassembled WGS sequence"/>
</dbReference>
<dbReference type="InterPro" id="IPR029058">
    <property type="entry name" value="AB_hydrolase_fold"/>
</dbReference>
<keyword evidence="3" id="KW-1185">Reference proteome</keyword>
<reference evidence="2 3" key="1">
    <citation type="submission" date="2022-04" db="EMBL/GenBank/DDBJ databases">
        <title>Positive selection, recombination, and allopatry shape intraspecific diversity of widespread and dominant cyanobacteria.</title>
        <authorList>
            <person name="Wei J."/>
            <person name="Shu W."/>
            <person name="Hu C."/>
        </authorList>
    </citation>
    <scope>NUCLEOTIDE SEQUENCE [LARGE SCALE GENOMIC DNA]</scope>
    <source>
        <strain evidence="2 3">GB2-A4</strain>
    </source>
</reference>
<evidence type="ECO:0000259" key="1">
    <source>
        <dbReference type="Pfam" id="PF12146"/>
    </source>
</evidence>
<comment type="caution">
    <text evidence="2">The sequence shown here is derived from an EMBL/GenBank/DDBJ whole genome shotgun (WGS) entry which is preliminary data.</text>
</comment>
<dbReference type="PRINTS" id="PR00111">
    <property type="entry name" value="ABHYDROLASE"/>
</dbReference>
<sequence>MRHIEGKFKGFGGLDLYYQSWHPEGQVQAVVVMVHGLGAHSSLFGQVVQYLVRQEYEVYAFDLRGHGRSPGQRGHIGAWAEFREDLQAFLQHIQTLRASCPCPYFLWGHSLGGTIALDYALRSPNSLQGLIVSAPALGRVSVSRCKLIVGRLLSGVFPRFSLRLGIPSDLGSRDPTLLSIYTQDPLRHEYGSARLATEFFATVDWIYKHASDLQIPLLLLHGSADQVIHPESSRVFFQQVMFSDKEHHEYPGCYHDLYVDVDYQKVFTDLENWLERHLAGSPSCEALGLCVVRY</sequence>
<proteinExistence type="predicted"/>
<dbReference type="Gene3D" id="3.40.50.1820">
    <property type="entry name" value="alpha/beta hydrolase"/>
    <property type="match status" value="1"/>
</dbReference>
<evidence type="ECO:0000313" key="3">
    <source>
        <dbReference type="Proteomes" id="UP001464891"/>
    </source>
</evidence>
<dbReference type="SUPFAM" id="SSF53474">
    <property type="entry name" value="alpha/beta-Hydrolases"/>
    <property type="match status" value="1"/>
</dbReference>
<gene>
    <name evidence="2" type="ORF">NC998_14160</name>
</gene>
<accession>A0ABV0JAV4</accession>